<name>A0ABT3J5D8_9RHOB</name>
<accession>A0ABT3J5D8</accession>
<keyword evidence="7" id="KW-1185">Reference proteome</keyword>
<comment type="caution">
    <text evidence="6">The sequence shown here is derived from an EMBL/GenBank/DDBJ whole genome shotgun (WGS) entry which is preliminary data.</text>
</comment>
<keyword evidence="2 5" id="KW-0812">Transmembrane</keyword>
<evidence type="ECO:0000313" key="7">
    <source>
        <dbReference type="Proteomes" id="UP001207582"/>
    </source>
</evidence>
<sequence length="217" mass="25188">MTAEPQSYGLWLLVIVNSAVFILFALSFFRPQTQRDWRSLGAFGAFVVALFTEMYGFPLTLYVLSGWLQSAYPQVNWFAHESGHLLEMLFGWKSNPHFGPFHLLSFALIGGGFWLIAVSWHVLWTAQRQGRIAVIGPYARLRHPQYAGFVLILTGFLVQWPTLLTLAMYPLLVWMYVRLARIEERESERRFGDAYRRYAARVPAFWPAWRQKPARTP</sequence>
<proteinExistence type="predicted"/>
<evidence type="ECO:0000256" key="2">
    <source>
        <dbReference type="ARBA" id="ARBA00022692"/>
    </source>
</evidence>
<evidence type="ECO:0000256" key="4">
    <source>
        <dbReference type="ARBA" id="ARBA00023136"/>
    </source>
</evidence>
<dbReference type="EMBL" id="JAPDOG010000013">
    <property type="protein sequence ID" value="MCW3782883.1"/>
    <property type="molecule type" value="Genomic_DNA"/>
</dbReference>
<comment type="subcellular location">
    <subcellularLocation>
        <location evidence="1">Membrane</location>
        <topology evidence="1">Multi-pass membrane protein</topology>
    </subcellularLocation>
</comment>
<organism evidence="6 7">
    <name type="scientific">Defluviimonas salinarum</name>
    <dbReference type="NCBI Taxonomy" id="2992147"/>
    <lineage>
        <taxon>Bacteria</taxon>
        <taxon>Pseudomonadati</taxon>
        <taxon>Pseudomonadota</taxon>
        <taxon>Alphaproteobacteria</taxon>
        <taxon>Rhodobacterales</taxon>
        <taxon>Paracoccaceae</taxon>
        <taxon>Albidovulum</taxon>
    </lineage>
</organism>
<protein>
    <submittedName>
        <fullName evidence="6">Isoprenylcysteine carboxylmethyltransferase family protein</fullName>
    </submittedName>
</protein>
<dbReference type="Gene3D" id="1.20.120.1630">
    <property type="match status" value="1"/>
</dbReference>
<evidence type="ECO:0000256" key="1">
    <source>
        <dbReference type="ARBA" id="ARBA00004141"/>
    </source>
</evidence>
<feature type="transmembrane region" description="Helical" evidence="5">
    <location>
        <begin position="146"/>
        <end position="169"/>
    </location>
</feature>
<feature type="transmembrane region" description="Helical" evidence="5">
    <location>
        <begin position="41"/>
        <end position="64"/>
    </location>
</feature>
<keyword evidence="3 5" id="KW-1133">Transmembrane helix</keyword>
<dbReference type="InterPro" id="IPR007269">
    <property type="entry name" value="ICMT_MeTrfase"/>
</dbReference>
<feature type="transmembrane region" description="Helical" evidence="5">
    <location>
        <begin position="101"/>
        <end position="125"/>
    </location>
</feature>
<evidence type="ECO:0000256" key="5">
    <source>
        <dbReference type="SAM" id="Phobius"/>
    </source>
</evidence>
<feature type="transmembrane region" description="Helical" evidence="5">
    <location>
        <begin position="6"/>
        <end position="29"/>
    </location>
</feature>
<evidence type="ECO:0000256" key="3">
    <source>
        <dbReference type="ARBA" id="ARBA00022989"/>
    </source>
</evidence>
<keyword evidence="4 5" id="KW-0472">Membrane</keyword>
<reference evidence="6 7" key="1">
    <citation type="submission" date="2022-10" db="EMBL/GenBank/DDBJ databases">
        <title>Defluviimonas sp. CAU 1641 isolated from mud.</title>
        <authorList>
            <person name="Kim W."/>
        </authorList>
    </citation>
    <scope>NUCLEOTIDE SEQUENCE [LARGE SCALE GENOMIC DNA]</scope>
    <source>
        <strain evidence="6 7">CAU 1641</strain>
    </source>
</reference>
<gene>
    <name evidence="6" type="ORF">OM960_14945</name>
</gene>
<dbReference type="Pfam" id="PF04140">
    <property type="entry name" value="ICMT"/>
    <property type="match status" value="1"/>
</dbReference>
<dbReference type="Proteomes" id="UP001207582">
    <property type="component" value="Unassembled WGS sequence"/>
</dbReference>
<dbReference type="RefSeq" id="WP_264772513.1">
    <property type="nucleotide sequence ID" value="NZ_JAPDOG010000013.1"/>
</dbReference>
<evidence type="ECO:0000313" key="6">
    <source>
        <dbReference type="EMBL" id="MCW3782883.1"/>
    </source>
</evidence>